<dbReference type="InterPro" id="IPR022062">
    <property type="entry name" value="DUF3618"/>
</dbReference>
<keyword evidence="2" id="KW-0472">Membrane</keyword>
<keyword evidence="2" id="KW-0812">Transmembrane</keyword>
<feature type="transmembrane region" description="Helical" evidence="2">
    <location>
        <begin position="86"/>
        <end position="107"/>
    </location>
</feature>
<evidence type="ECO:0000256" key="2">
    <source>
        <dbReference type="SAM" id="Phobius"/>
    </source>
</evidence>
<protein>
    <submittedName>
        <fullName evidence="3">DUF3618 domain-containing protein</fullName>
    </submittedName>
</protein>
<reference evidence="3" key="2">
    <citation type="submission" date="2024-02" db="EMBL/GenBank/DDBJ databases">
        <authorList>
            <person name="Prathaban M."/>
            <person name="Mythili R."/>
            <person name="Sharmila Devi N."/>
            <person name="Sobanaa M."/>
            <person name="Prathiviraj R."/>
            <person name="Selvin J."/>
        </authorList>
    </citation>
    <scope>NUCLEOTIDE SEQUENCE</scope>
    <source>
        <strain evidence="3">MP1014</strain>
    </source>
</reference>
<proteinExistence type="predicted"/>
<gene>
    <name evidence="3" type="ORF">V5O49_13900</name>
</gene>
<organism evidence="3 4">
    <name type="scientific">Isoptericola haloaureus</name>
    <dbReference type="NCBI Taxonomy" id="1542902"/>
    <lineage>
        <taxon>Bacteria</taxon>
        <taxon>Bacillati</taxon>
        <taxon>Actinomycetota</taxon>
        <taxon>Actinomycetes</taxon>
        <taxon>Micrococcales</taxon>
        <taxon>Promicromonosporaceae</taxon>
        <taxon>Isoptericola</taxon>
    </lineage>
</organism>
<dbReference type="Pfam" id="PF12277">
    <property type="entry name" value="DUF3618"/>
    <property type="match status" value="1"/>
</dbReference>
<sequence length="109" mass="11305">MSQQSTTDPALPNGAPAPTRKELESEVQEARRELGDALDQLTTRLSPAYQASQLARGTRQAADDAKGLFTGAGLPEDAPRSRNVKILLGAAAVGAAALAALVVKAVARR</sequence>
<dbReference type="EMBL" id="JBAGLP010000118">
    <property type="protein sequence ID" value="MEG3616219.1"/>
    <property type="molecule type" value="Genomic_DNA"/>
</dbReference>
<keyword evidence="4" id="KW-1185">Reference proteome</keyword>
<comment type="caution">
    <text evidence="3">The sequence shown here is derived from an EMBL/GenBank/DDBJ whole genome shotgun (WGS) entry which is preliminary data.</text>
</comment>
<accession>A0ABU7Z9M0</accession>
<feature type="compositionally biased region" description="Basic and acidic residues" evidence="1">
    <location>
        <begin position="19"/>
        <end position="31"/>
    </location>
</feature>
<reference evidence="3" key="1">
    <citation type="journal article" date="2024" name="Antonie Van Leeuwenhoek">
        <title>Isoptericola haloaureus sp. nov., a dimorphic actinobacterium isolated from mangrove sediments of southeast India, implicating biosaline agricultural significance through nitrogen fixation and salt tolerance genes.</title>
        <authorList>
            <person name="Prathaban M."/>
            <person name="Prathiviraj R."/>
            <person name="Ravichandran M."/>
            <person name="Natarajan S.D."/>
            <person name="Sobanaa M."/>
            <person name="Hari Krishna Kumar S."/>
            <person name="Chandrasekar V."/>
            <person name="Selvin J."/>
        </authorList>
    </citation>
    <scope>NUCLEOTIDE SEQUENCE</scope>
    <source>
        <strain evidence="3">MP1014</strain>
    </source>
</reference>
<feature type="region of interest" description="Disordered" evidence="1">
    <location>
        <begin position="1"/>
        <end position="31"/>
    </location>
</feature>
<evidence type="ECO:0000256" key="1">
    <source>
        <dbReference type="SAM" id="MobiDB-lite"/>
    </source>
</evidence>
<dbReference type="Proteomes" id="UP001310387">
    <property type="component" value="Unassembled WGS sequence"/>
</dbReference>
<evidence type="ECO:0000313" key="4">
    <source>
        <dbReference type="Proteomes" id="UP001310387"/>
    </source>
</evidence>
<keyword evidence="2" id="KW-1133">Transmembrane helix</keyword>
<evidence type="ECO:0000313" key="3">
    <source>
        <dbReference type="EMBL" id="MEG3616219.1"/>
    </source>
</evidence>
<dbReference type="RefSeq" id="WP_278236276.1">
    <property type="nucleotide sequence ID" value="NZ_JBAGLP010000118.1"/>
</dbReference>
<name>A0ABU7Z9M0_9MICO</name>